<evidence type="ECO:0000256" key="1">
    <source>
        <dbReference type="ARBA" id="ARBA00004196"/>
    </source>
</evidence>
<gene>
    <name evidence="7" type="ORF">HXL70_04530</name>
</gene>
<dbReference type="EMBL" id="JABZMK010000018">
    <property type="protein sequence ID" value="MBF1129296.1"/>
    <property type="molecule type" value="Genomic_DNA"/>
</dbReference>
<dbReference type="Gene3D" id="3.40.190.10">
    <property type="entry name" value="Periplasmic binding protein-like II"/>
    <property type="match status" value="2"/>
</dbReference>
<dbReference type="AlphaFoldDB" id="A0A930B771"/>
<protein>
    <submittedName>
        <fullName evidence="7">Transporter substrate-binding domain-containing protein</fullName>
    </submittedName>
</protein>
<evidence type="ECO:0000256" key="3">
    <source>
        <dbReference type="ARBA" id="ARBA00022729"/>
    </source>
</evidence>
<comment type="subcellular location">
    <subcellularLocation>
        <location evidence="1">Cell envelope</location>
    </subcellularLocation>
</comment>
<dbReference type="InterPro" id="IPR001638">
    <property type="entry name" value="Solute-binding_3/MltF_N"/>
</dbReference>
<evidence type="ECO:0000259" key="6">
    <source>
        <dbReference type="SMART" id="SM00062"/>
    </source>
</evidence>
<dbReference type="Proteomes" id="UP000757890">
    <property type="component" value="Unassembled WGS sequence"/>
</dbReference>
<dbReference type="SUPFAM" id="SSF53850">
    <property type="entry name" value="Periplasmic binding protein-like II"/>
    <property type="match status" value="1"/>
</dbReference>
<dbReference type="PANTHER" id="PTHR35936:SF17">
    <property type="entry name" value="ARGININE-BINDING EXTRACELLULAR PROTEIN ARTP"/>
    <property type="match status" value="1"/>
</dbReference>
<sequence>MMGRTALKITLAVAMAAGLLLGVSGCGKSAEAEKQAPASKAGTEKVLRVGGEATYPPFLFKDEHGHYVGFEMDLIKAVAKEIGAEVAYTDMPFSRFMTAVENKKVDVVISAVEGTAERAEKAAFSDVYYKKGVYCILVRKDDDRIHAADDLKGKTVTAVKGSTNEALAKKLGADQIVEAEYNADIFKNLEAGKADAVITDEPLAYYYLGHGGAEKAKTVATVPSDDGFVILMNKEDVKMQQDINGALKKVMENGVYDQLFHKWFNVSVSGK</sequence>
<keyword evidence="3 5" id="KW-0732">Signal</keyword>
<dbReference type="SMART" id="SM00062">
    <property type="entry name" value="PBPb"/>
    <property type="match status" value="1"/>
</dbReference>
<dbReference type="PROSITE" id="PS51257">
    <property type="entry name" value="PROKAR_LIPOPROTEIN"/>
    <property type="match status" value="1"/>
</dbReference>
<proteinExistence type="inferred from homology"/>
<reference evidence="7" key="1">
    <citation type="submission" date="2020-04" db="EMBL/GenBank/DDBJ databases">
        <title>Deep metagenomics examines the oral microbiome during advanced dental caries in children, revealing novel taxa and co-occurrences with host molecules.</title>
        <authorList>
            <person name="Baker J.L."/>
            <person name="Morton J.T."/>
            <person name="Dinis M."/>
            <person name="Alvarez R."/>
            <person name="Tran N.C."/>
            <person name="Knight R."/>
            <person name="Edlund A."/>
        </authorList>
    </citation>
    <scope>NUCLEOTIDE SEQUENCE</scope>
    <source>
        <strain evidence="7">JCVI_32_bin.14</strain>
    </source>
</reference>
<accession>A0A930B771</accession>
<evidence type="ECO:0000256" key="4">
    <source>
        <dbReference type="RuleBase" id="RU003744"/>
    </source>
</evidence>
<comment type="similarity">
    <text evidence="2 4">Belongs to the bacterial solute-binding protein 3 family.</text>
</comment>
<evidence type="ECO:0000313" key="7">
    <source>
        <dbReference type="EMBL" id="MBF1129296.1"/>
    </source>
</evidence>
<comment type="caution">
    <text evidence="7">The sequence shown here is derived from an EMBL/GenBank/DDBJ whole genome shotgun (WGS) entry which is preliminary data.</text>
</comment>
<feature type="signal peptide" evidence="5">
    <location>
        <begin position="1"/>
        <end position="29"/>
    </location>
</feature>
<dbReference type="PROSITE" id="PS01039">
    <property type="entry name" value="SBP_BACTERIAL_3"/>
    <property type="match status" value="1"/>
</dbReference>
<dbReference type="Pfam" id="PF00497">
    <property type="entry name" value="SBP_bac_3"/>
    <property type="match status" value="1"/>
</dbReference>
<dbReference type="RefSeq" id="WP_273059343.1">
    <property type="nucleotide sequence ID" value="NZ_CATVTA010000003.1"/>
</dbReference>
<evidence type="ECO:0000256" key="2">
    <source>
        <dbReference type="ARBA" id="ARBA00010333"/>
    </source>
</evidence>
<evidence type="ECO:0000313" key="8">
    <source>
        <dbReference type="Proteomes" id="UP000757890"/>
    </source>
</evidence>
<organism evidence="7 8">
    <name type="scientific">Dialister invisus</name>
    <dbReference type="NCBI Taxonomy" id="218538"/>
    <lineage>
        <taxon>Bacteria</taxon>
        <taxon>Bacillati</taxon>
        <taxon>Bacillota</taxon>
        <taxon>Negativicutes</taxon>
        <taxon>Veillonellales</taxon>
        <taxon>Veillonellaceae</taxon>
        <taxon>Dialister</taxon>
    </lineage>
</organism>
<feature type="chain" id="PRO_5038842498" evidence="5">
    <location>
        <begin position="30"/>
        <end position="271"/>
    </location>
</feature>
<dbReference type="InterPro" id="IPR018313">
    <property type="entry name" value="SBP_3_CS"/>
</dbReference>
<dbReference type="PANTHER" id="PTHR35936">
    <property type="entry name" value="MEMBRANE-BOUND LYTIC MUREIN TRANSGLYCOSYLASE F"/>
    <property type="match status" value="1"/>
</dbReference>
<evidence type="ECO:0000256" key="5">
    <source>
        <dbReference type="SAM" id="SignalP"/>
    </source>
</evidence>
<name>A0A930B771_9FIRM</name>
<dbReference type="GO" id="GO:0030313">
    <property type="term" value="C:cell envelope"/>
    <property type="evidence" value="ECO:0007669"/>
    <property type="project" value="UniProtKB-SubCell"/>
</dbReference>
<feature type="domain" description="Solute-binding protein family 3/N-terminal" evidence="6">
    <location>
        <begin position="46"/>
        <end position="267"/>
    </location>
</feature>